<dbReference type="EMBL" id="CACSII010000001">
    <property type="protein sequence ID" value="CAA0081763.1"/>
    <property type="molecule type" value="Genomic_DNA"/>
</dbReference>
<dbReference type="GO" id="GO:0020037">
    <property type="term" value="F:heme binding"/>
    <property type="evidence" value="ECO:0007669"/>
    <property type="project" value="InterPro"/>
</dbReference>
<dbReference type="PRINTS" id="PR00359">
    <property type="entry name" value="BP450"/>
</dbReference>
<evidence type="ECO:0000256" key="2">
    <source>
        <dbReference type="RuleBase" id="RU000461"/>
    </source>
</evidence>
<keyword evidence="2" id="KW-0408">Iron</keyword>
<dbReference type="SUPFAM" id="SSF48264">
    <property type="entry name" value="Cytochrome P450"/>
    <property type="match status" value="1"/>
</dbReference>
<keyword evidence="2 3" id="KW-0560">Oxidoreductase</keyword>
<reference evidence="3 4" key="1">
    <citation type="submission" date="2019-11" db="EMBL/GenBank/DDBJ databases">
        <authorList>
            <person name="Holert J."/>
        </authorList>
    </citation>
    <scope>NUCLEOTIDE SEQUENCE [LARGE SCALE GENOMIC DNA]</scope>
    <source>
        <strain evidence="3">BC5_2</strain>
    </source>
</reference>
<evidence type="ECO:0000313" key="3">
    <source>
        <dbReference type="EMBL" id="CAA0081763.1"/>
    </source>
</evidence>
<dbReference type="Gene3D" id="1.10.630.10">
    <property type="entry name" value="Cytochrome P450"/>
    <property type="match status" value="1"/>
</dbReference>
<dbReference type="GO" id="GO:0005506">
    <property type="term" value="F:iron ion binding"/>
    <property type="evidence" value="ECO:0007669"/>
    <property type="project" value="InterPro"/>
</dbReference>
<evidence type="ECO:0000256" key="1">
    <source>
        <dbReference type="ARBA" id="ARBA00010617"/>
    </source>
</evidence>
<keyword evidence="2" id="KW-0479">Metal-binding</keyword>
<dbReference type="GO" id="GO:0004497">
    <property type="term" value="F:monooxygenase activity"/>
    <property type="evidence" value="ECO:0007669"/>
    <property type="project" value="UniProtKB-KW"/>
</dbReference>
<dbReference type="InterPro" id="IPR017972">
    <property type="entry name" value="Cyt_P450_CS"/>
</dbReference>
<protein>
    <submittedName>
        <fullName evidence="3">Epothilone C/D epoxidase</fullName>
        <ecNumber evidence="3">1.14.15.-</ecNumber>
    </submittedName>
</protein>
<accession>A0A5S9MX87</accession>
<dbReference type="OrthoDB" id="7052847at2"/>
<comment type="similarity">
    <text evidence="1 2">Belongs to the cytochrome P450 family.</text>
</comment>
<dbReference type="PANTHER" id="PTHR46696">
    <property type="entry name" value="P450, PUTATIVE (EUROFUNG)-RELATED"/>
    <property type="match status" value="1"/>
</dbReference>
<dbReference type="Pfam" id="PF00067">
    <property type="entry name" value="p450"/>
    <property type="match status" value="1"/>
</dbReference>
<dbReference type="GO" id="GO:0016705">
    <property type="term" value="F:oxidoreductase activity, acting on paired donors, with incorporation or reduction of molecular oxygen"/>
    <property type="evidence" value="ECO:0007669"/>
    <property type="project" value="InterPro"/>
</dbReference>
<sequence length="404" mass="45984">MKEPIELDFNPQSLAFVENPWPVYRHLQANAPLHFHKSMQGWFVSRYDDVMRLIRDDRLSTSFYDWEFAPAKPVGDDISDFDRLLSNATFQLKHQDHQRIRRLVSPAFAPRVQHKIERQLKTLADELFQSVPHKAPFDYVTAISRQMPAKSIARIIGIAIEDEAAFEKLVMGMTEGINPLLSEEIRQHAINGISEGIDLLRHVIDERRTNPQDDDFLSQLILAEEEGEKLSHWELIALIAALVAAGADTAGQLHTQLIVCLHRNPSQAKLLHKQPDLIQAAITETLRFDFFKSPGQLRYMLEDVDYGGVTFKAGQMVILSLGSAHRDPDIFENPDQFIIERDQSASHVFSMGPHYCMGAVIARAQGEAVWRALNERFPNYRIISEPLYDPQQGMAAVELMVSPR</sequence>
<gene>
    <name evidence="3" type="ORF">DPBNPPHM_00385</name>
</gene>
<dbReference type="AlphaFoldDB" id="A0A5S9MX87"/>
<keyword evidence="2" id="KW-0503">Monooxygenase</keyword>
<proteinExistence type="inferred from homology"/>
<evidence type="ECO:0000313" key="4">
    <source>
        <dbReference type="Proteomes" id="UP000434580"/>
    </source>
</evidence>
<dbReference type="InterPro" id="IPR001128">
    <property type="entry name" value="Cyt_P450"/>
</dbReference>
<name>A0A5S9MX87_9GAMM</name>
<dbReference type="PANTHER" id="PTHR46696:SF3">
    <property type="entry name" value="PULCHERRIMINIC ACID SYNTHASE"/>
    <property type="match status" value="1"/>
</dbReference>
<organism evidence="3 4">
    <name type="scientific">BD1-7 clade bacterium</name>
    <dbReference type="NCBI Taxonomy" id="2029982"/>
    <lineage>
        <taxon>Bacteria</taxon>
        <taxon>Pseudomonadati</taxon>
        <taxon>Pseudomonadota</taxon>
        <taxon>Gammaproteobacteria</taxon>
        <taxon>Cellvibrionales</taxon>
        <taxon>Spongiibacteraceae</taxon>
        <taxon>BD1-7 clade</taxon>
    </lineage>
</organism>
<dbReference type="PROSITE" id="PS00086">
    <property type="entry name" value="CYTOCHROME_P450"/>
    <property type="match status" value="1"/>
</dbReference>
<dbReference type="InterPro" id="IPR036396">
    <property type="entry name" value="Cyt_P450_sf"/>
</dbReference>
<dbReference type="EC" id="1.14.15.-" evidence="3"/>
<dbReference type="InterPro" id="IPR002397">
    <property type="entry name" value="Cyt_P450_B"/>
</dbReference>
<dbReference type="Proteomes" id="UP000434580">
    <property type="component" value="Unassembled WGS sequence"/>
</dbReference>
<keyword evidence="2" id="KW-0349">Heme</keyword>